<reference evidence="4" key="1">
    <citation type="submission" date="2017-06" db="EMBL/GenBank/DDBJ databases">
        <authorList>
            <person name="Cremers G."/>
        </authorList>
    </citation>
    <scope>NUCLEOTIDE SEQUENCE [LARGE SCALE GENOMIC DNA]</scope>
</reference>
<accession>A0A284VU12</accession>
<dbReference type="EMBL" id="FZMP01000232">
    <property type="protein sequence ID" value="SNQ62699.1"/>
    <property type="molecule type" value="Genomic_DNA"/>
</dbReference>
<feature type="transmembrane region" description="Helical" evidence="2">
    <location>
        <begin position="12"/>
        <end position="33"/>
    </location>
</feature>
<proteinExistence type="predicted"/>
<feature type="region of interest" description="Disordered" evidence="1">
    <location>
        <begin position="164"/>
        <end position="192"/>
    </location>
</feature>
<organism evidence="3 4">
    <name type="scientific">Candidatus Methanoperedens nitratireducens</name>
    <dbReference type="NCBI Taxonomy" id="1392998"/>
    <lineage>
        <taxon>Archaea</taxon>
        <taxon>Methanobacteriati</taxon>
        <taxon>Methanobacteriota</taxon>
        <taxon>Stenosarchaea group</taxon>
        <taxon>Methanomicrobia</taxon>
        <taxon>Methanosarcinales</taxon>
        <taxon>ANME-2 cluster</taxon>
        <taxon>Candidatus Methanoperedentaceae</taxon>
        <taxon>Candidatus Methanoperedens</taxon>
    </lineage>
</organism>
<dbReference type="Proteomes" id="UP000218615">
    <property type="component" value="Unassembled WGS sequence"/>
</dbReference>
<dbReference type="AlphaFoldDB" id="A0A284VU12"/>
<dbReference type="OrthoDB" id="382531at2157"/>
<keyword evidence="2" id="KW-0812">Transmembrane</keyword>
<evidence type="ECO:0000256" key="1">
    <source>
        <dbReference type="SAM" id="MobiDB-lite"/>
    </source>
</evidence>
<dbReference type="RefSeq" id="WP_096207229.1">
    <property type="nucleotide sequence ID" value="NZ_FZMP01000232.1"/>
</dbReference>
<evidence type="ECO:0000256" key="2">
    <source>
        <dbReference type="SAM" id="Phobius"/>
    </source>
</evidence>
<evidence type="ECO:0000313" key="4">
    <source>
        <dbReference type="Proteomes" id="UP000218615"/>
    </source>
</evidence>
<keyword evidence="2" id="KW-1133">Transmembrane helix</keyword>
<name>A0A284VU12_9EURY</name>
<gene>
    <name evidence="3" type="ORF">MNV_820004</name>
</gene>
<keyword evidence="4" id="KW-1185">Reference proteome</keyword>
<evidence type="ECO:0000313" key="3">
    <source>
        <dbReference type="EMBL" id="SNQ62699.1"/>
    </source>
</evidence>
<keyword evidence="2" id="KW-0472">Membrane</keyword>
<sequence length="192" mass="21096">MVKDQQVSVDITAIIVISITTLLTVSPAVSASLDKMSVEDLTREADVILIGNILDVQSKWGLQRDKIYTYSTVLVERNIKGGTGEETLTILSEGGRVGTLFIWVEDTPTFLKDEMVLVFLKKSGKEYSVVGMSQGKYTLKNGILIGLGGERTQLKDFLRKIEAVTPQQDSSMQEEPGERPDLKRSQGSQGSL</sequence>
<protein>
    <submittedName>
        <fullName evidence="3">Uncharacterized protein</fullName>
    </submittedName>
</protein>